<sequence length="391" mass="40860">MSSLSNQPPGSPFSEYSELCKVPSVAPATQAWDWQHGDMGPPRSFGGATGLTDEDKLCFFDPPAGGGMDADRKVPGRGGFPGLDSAGESPESPVSSSPSPMGYGNNGVLLPPVPGSPARRMDIPSPSSSLKPGPDSTGAWNPETLPPQNTGVTNYCVIGVVNDNYLEREDEDSMSALGGRQMAEGSSEENEEEEEEVKLAPCFMGRAEQQRKAMRRTMSECSHLSVPSSLELPDHYPGAGLDELTSSMGAPRRSPHSTMKRSMTVADDQAPPTLSAAGATRSDLRQDQDPTLNLLPFPPMRDCGGTSPLEGIMEGMGADKEQDVLLPVPLSSQALNGTGPGLGMDTNLGTGFGADMSNNSGTGFGAGKSTNLGTGFGESMGTNPFTTLEVR</sequence>
<dbReference type="AlphaFoldDB" id="A0A060YR61"/>
<feature type="region of interest" description="Disordered" evidence="1">
    <location>
        <begin position="263"/>
        <end position="284"/>
    </location>
</feature>
<proteinExistence type="predicted"/>
<accession>A0A060YR61</accession>
<organism evidence="2 3">
    <name type="scientific">Oncorhynchus mykiss</name>
    <name type="common">Rainbow trout</name>
    <name type="synonym">Salmo gairdneri</name>
    <dbReference type="NCBI Taxonomy" id="8022"/>
    <lineage>
        <taxon>Eukaryota</taxon>
        <taxon>Metazoa</taxon>
        <taxon>Chordata</taxon>
        <taxon>Craniata</taxon>
        <taxon>Vertebrata</taxon>
        <taxon>Euteleostomi</taxon>
        <taxon>Actinopterygii</taxon>
        <taxon>Neopterygii</taxon>
        <taxon>Teleostei</taxon>
        <taxon>Protacanthopterygii</taxon>
        <taxon>Salmoniformes</taxon>
        <taxon>Salmonidae</taxon>
        <taxon>Salmoninae</taxon>
        <taxon>Oncorhynchus</taxon>
    </lineage>
</organism>
<dbReference type="EMBL" id="FR912531">
    <property type="protein sequence ID" value="CDQ91959.1"/>
    <property type="molecule type" value="Genomic_DNA"/>
</dbReference>
<evidence type="ECO:0000313" key="3">
    <source>
        <dbReference type="Proteomes" id="UP000193380"/>
    </source>
</evidence>
<reference evidence="2" key="2">
    <citation type="submission" date="2014-03" db="EMBL/GenBank/DDBJ databases">
        <authorList>
            <person name="Genoscope - CEA"/>
        </authorList>
    </citation>
    <scope>NUCLEOTIDE SEQUENCE</scope>
</reference>
<feature type="region of interest" description="Disordered" evidence="1">
    <location>
        <begin position="175"/>
        <end position="198"/>
    </location>
</feature>
<evidence type="ECO:0000313" key="2">
    <source>
        <dbReference type="EMBL" id="CDQ91959.1"/>
    </source>
</evidence>
<evidence type="ECO:0000256" key="1">
    <source>
        <dbReference type="SAM" id="MobiDB-lite"/>
    </source>
</evidence>
<reference evidence="2" key="1">
    <citation type="journal article" date="2014" name="Nat. Commun.">
        <title>The rainbow trout genome provides novel insights into evolution after whole-genome duplication in vertebrates.</title>
        <authorList>
            <person name="Berthelot C."/>
            <person name="Brunet F."/>
            <person name="Chalopin D."/>
            <person name="Juanchich A."/>
            <person name="Bernard M."/>
            <person name="Noel B."/>
            <person name="Bento P."/>
            <person name="Da Silva C."/>
            <person name="Labadie K."/>
            <person name="Alberti A."/>
            <person name="Aury J.M."/>
            <person name="Louis A."/>
            <person name="Dehais P."/>
            <person name="Bardou P."/>
            <person name="Montfort J."/>
            <person name="Klopp C."/>
            <person name="Cabau C."/>
            <person name="Gaspin C."/>
            <person name="Thorgaard G.H."/>
            <person name="Boussaha M."/>
            <person name="Quillet E."/>
            <person name="Guyomard R."/>
            <person name="Galiana D."/>
            <person name="Bobe J."/>
            <person name="Volff J.N."/>
            <person name="Genet C."/>
            <person name="Wincker P."/>
            <person name="Jaillon O."/>
            <person name="Roest Crollius H."/>
            <person name="Guiguen Y."/>
        </authorList>
    </citation>
    <scope>NUCLEOTIDE SEQUENCE [LARGE SCALE GENOMIC DNA]</scope>
</reference>
<dbReference type="Proteomes" id="UP000193380">
    <property type="component" value="Unassembled WGS sequence"/>
</dbReference>
<feature type="region of interest" description="Disordered" evidence="1">
    <location>
        <begin position="56"/>
        <end position="148"/>
    </location>
</feature>
<protein>
    <submittedName>
        <fullName evidence="2">Uncharacterized protein</fullName>
    </submittedName>
</protein>
<feature type="compositionally biased region" description="Acidic residues" evidence="1">
    <location>
        <begin position="186"/>
        <end position="196"/>
    </location>
</feature>
<name>A0A060YR61_ONCMY</name>
<feature type="compositionally biased region" description="Low complexity" evidence="1">
    <location>
        <begin position="88"/>
        <end position="100"/>
    </location>
</feature>
<gene>
    <name evidence="2" type="ORF">GSONMT00002345001</name>
</gene>
<dbReference type="PaxDb" id="8022-A0A060YR61"/>